<dbReference type="PANTHER" id="PTHR31301:SF115">
    <property type="entry name" value="LOB DOMAIN-CONTAINING PROTEIN 10"/>
    <property type="match status" value="1"/>
</dbReference>
<comment type="caution">
    <text evidence="4">The sequence shown here is derived from an EMBL/GenBank/DDBJ whole genome shotgun (WGS) entry which is preliminary data.</text>
</comment>
<dbReference type="Pfam" id="PF03195">
    <property type="entry name" value="LOB"/>
    <property type="match status" value="1"/>
</dbReference>
<organism evidence="4 5">
    <name type="scientific">Cardamine amara subsp. amara</name>
    <dbReference type="NCBI Taxonomy" id="228776"/>
    <lineage>
        <taxon>Eukaryota</taxon>
        <taxon>Viridiplantae</taxon>
        <taxon>Streptophyta</taxon>
        <taxon>Embryophyta</taxon>
        <taxon>Tracheophyta</taxon>
        <taxon>Spermatophyta</taxon>
        <taxon>Magnoliopsida</taxon>
        <taxon>eudicotyledons</taxon>
        <taxon>Gunneridae</taxon>
        <taxon>Pentapetalae</taxon>
        <taxon>rosids</taxon>
        <taxon>malvids</taxon>
        <taxon>Brassicales</taxon>
        <taxon>Brassicaceae</taxon>
        <taxon>Cardamineae</taxon>
        <taxon>Cardamine</taxon>
    </lineage>
</organism>
<dbReference type="PANTHER" id="PTHR31301">
    <property type="entry name" value="LOB DOMAIN-CONTAINING PROTEIN 4-RELATED"/>
    <property type="match status" value="1"/>
</dbReference>
<evidence type="ECO:0000256" key="2">
    <source>
        <dbReference type="SAM" id="MobiDB-lite"/>
    </source>
</evidence>
<dbReference type="AlphaFoldDB" id="A0ABD1BGB6"/>
<dbReference type="EMBL" id="JBANAX010000373">
    <property type="protein sequence ID" value="KAL1212185.1"/>
    <property type="molecule type" value="Genomic_DNA"/>
</dbReference>
<evidence type="ECO:0000256" key="1">
    <source>
        <dbReference type="ARBA" id="ARBA00005474"/>
    </source>
</evidence>
<reference evidence="4 5" key="1">
    <citation type="submission" date="2024-04" db="EMBL/GenBank/DDBJ databases">
        <title>Genome assembly C_amara_ONT_v2.</title>
        <authorList>
            <person name="Yant L."/>
            <person name="Moore C."/>
            <person name="Slenker M."/>
        </authorList>
    </citation>
    <scope>NUCLEOTIDE SEQUENCE [LARGE SCALE GENOMIC DNA]</scope>
    <source>
        <tissue evidence="4">Leaf</tissue>
    </source>
</reference>
<proteinExistence type="inferred from homology"/>
<feature type="region of interest" description="Disordered" evidence="2">
    <location>
        <begin position="358"/>
        <end position="405"/>
    </location>
</feature>
<feature type="compositionally biased region" description="Acidic residues" evidence="2">
    <location>
        <begin position="381"/>
        <end position="390"/>
    </location>
</feature>
<sequence length="405" mass="46159">MSSSLSLFLFLFKVSKSHYYFFFFSLKFSQKHLRHLFLSFYQSSRFLRHCTGNISVFLLHYLTPQKSNYLHGCLNKKKRSRWSRTIGVVSRKRMASTPCAACKLLRRKCTQECVFAPYFPPTNPQKFIFVHKVFGASNVTKILNDLHPDQREDTVNSLFYEAEARIRDPIYGCVGLISFLQQYLRRIQQDLVTAKEELAGYMGPDAVIPPPYLPPLGNNPPPNFMMPMEGMPLGVIPQGEPLMISEPNLSQQHQHQHQPQDDQLQYIAADAQRMAAMILDRGEQQGMFNGYGMANNGSVTATGFNQKDVNDHGAGGSFSGPSLALGSFGDAYQMGQETEHNHINHDQLQTQLMLQPPLQEGQEQTEEGQFLMQPMGQENLHEEDEEEELEPPVKWRKSENKDASY</sequence>
<dbReference type="Proteomes" id="UP001558713">
    <property type="component" value="Unassembled WGS sequence"/>
</dbReference>
<keyword evidence="5" id="KW-1185">Reference proteome</keyword>
<evidence type="ECO:0000313" key="5">
    <source>
        <dbReference type="Proteomes" id="UP001558713"/>
    </source>
</evidence>
<comment type="similarity">
    <text evidence="1">Belongs to the LOB domain-containing protein family.</text>
</comment>
<evidence type="ECO:0000313" key="4">
    <source>
        <dbReference type="EMBL" id="KAL1212185.1"/>
    </source>
</evidence>
<protein>
    <submittedName>
        <fullName evidence="4">LOB domain-containing protein 10</fullName>
    </submittedName>
</protein>
<dbReference type="InterPro" id="IPR004883">
    <property type="entry name" value="LOB"/>
</dbReference>
<feature type="compositionally biased region" description="Basic and acidic residues" evidence="2">
    <location>
        <begin position="391"/>
        <end position="405"/>
    </location>
</feature>
<dbReference type="PROSITE" id="PS50891">
    <property type="entry name" value="LOB"/>
    <property type="match status" value="1"/>
</dbReference>
<feature type="domain" description="LOB" evidence="3">
    <location>
        <begin position="97"/>
        <end position="198"/>
    </location>
</feature>
<accession>A0ABD1BGB6</accession>
<feature type="compositionally biased region" description="Low complexity" evidence="2">
    <location>
        <begin position="358"/>
        <end position="371"/>
    </location>
</feature>
<name>A0ABD1BGB6_CARAN</name>
<evidence type="ECO:0000259" key="3">
    <source>
        <dbReference type="PROSITE" id="PS50891"/>
    </source>
</evidence>
<gene>
    <name evidence="4" type="ORF">V5N11_001438</name>
</gene>